<evidence type="ECO:0000313" key="4">
    <source>
        <dbReference type="Proteomes" id="UP000068164"/>
    </source>
</evidence>
<gene>
    <name evidence="3" type="ORF">AS026_11020</name>
</gene>
<dbReference type="NCBIfam" id="TIGR03453">
    <property type="entry name" value="partition_RepA"/>
    <property type="match status" value="1"/>
</dbReference>
<reference evidence="3 4" key="1">
    <citation type="submission" date="2015-11" db="EMBL/GenBank/DDBJ databases">
        <title>Draft Genome Sequence of the Strain BR 10423 (Rhizobium sp.) isolated from nodules of Mimosa pudica.</title>
        <authorList>
            <person name="Barauna A.C."/>
            <person name="Zilli J.E."/>
            <person name="Simoes-Araujo J.L."/>
            <person name="Reis V.M."/>
            <person name="James E.K."/>
            <person name="Reis F.B.Jr."/>
            <person name="Rouws L.F."/>
            <person name="Passos S.R."/>
            <person name="Gois S.R."/>
        </authorList>
    </citation>
    <scope>NUCLEOTIDE SEQUENCE [LARGE SCALE GENOMIC DNA]</scope>
    <source>
        <strain evidence="3 4">BR10423</strain>
    </source>
</reference>
<dbReference type="PANTHER" id="PTHR13696:SF52">
    <property type="entry name" value="PARA FAMILY PROTEIN CT_582"/>
    <property type="match status" value="1"/>
</dbReference>
<evidence type="ECO:0000313" key="3">
    <source>
        <dbReference type="EMBL" id="KWV49165.1"/>
    </source>
</evidence>
<dbReference type="InterPro" id="IPR027417">
    <property type="entry name" value="P-loop_NTPase"/>
</dbReference>
<evidence type="ECO:0000259" key="1">
    <source>
        <dbReference type="Pfam" id="PF00376"/>
    </source>
</evidence>
<name>A0A109JHX2_9HYPH</name>
<dbReference type="InterPro" id="IPR000551">
    <property type="entry name" value="MerR-type_HTH_dom"/>
</dbReference>
<dbReference type="NCBIfam" id="NF010443">
    <property type="entry name" value="PRK13869.1"/>
    <property type="match status" value="1"/>
</dbReference>
<dbReference type="GO" id="GO:0003677">
    <property type="term" value="F:DNA binding"/>
    <property type="evidence" value="ECO:0007669"/>
    <property type="project" value="InterPro"/>
</dbReference>
<dbReference type="InterPro" id="IPR050678">
    <property type="entry name" value="DNA_Partitioning_ATPase"/>
</dbReference>
<dbReference type="Pfam" id="PF13614">
    <property type="entry name" value="AAA_31"/>
    <property type="match status" value="1"/>
</dbReference>
<dbReference type="Gene3D" id="1.10.1660.10">
    <property type="match status" value="1"/>
</dbReference>
<proteinExistence type="predicted"/>
<feature type="domain" description="AAA" evidence="2">
    <location>
        <begin position="122"/>
        <end position="299"/>
    </location>
</feature>
<dbReference type="SUPFAM" id="SSF52540">
    <property type="entry name" value="P-loop containing nucleoside triphosphate hydrolases"/>
    <property type="match status" value="1"/>
</dbReference>
<protein>
    <submittedName>
        <fullName evidence="3">Plasmid partitioning protein RepA</fullName>
    </submittedName>
</protein>
<dbReference type="SUPFAM" id="SSF46955">
    <property type="entry name" value="Putative DNA-binding domain"/>
    <property type="match status" value="1"/>
</dbReference>
<dbReference type="Proteomes" id="UP000068164">
    <property type="component" value="Unassembled WGS sequence"/>
</dbReference>
<feature type="domain" description="HTH merR-type" evidence="1">
    <location>
        <begin position="50"/>
        <end position="87"/>
    </location>
</feature>
<dbReference type="InterPro" id="IPR009061">
    <property type="entry name" value="DNA-bd_dom_put_sf"/>
</dbReference>
<accession>A0A109JHX2</accession>
<evidence type="ECO:0000259" key="2">
    <source>
        <dbReference type="Pfam" id="PF13614"/>
    </source>
</evidence>
<dbReference type="PANTHER" id="PTHR13696">
    <property type="entry name" value="P-LOOP CONTAINING NUCLEOSIDE TRIPHOSPHATE HYDROLASE"/>
    <property type="match status" value="1"/>
</dbReference>
<comment type="caution">
    <text evidence="3">The sequence shown here is derived from an EMBL/GenBank/DDBJ whole genome shotgun (WGS) entry which is preliminary data.</text>
</comment>
<dbReference type="GO" id="GO:0006355">
    <property type="term" value="P:regulation of DNA-templated transcription"/>
    <property type="evidence" value="ECO:0007669"/>
    <property type="project" value="InterPro"/>
</dbReference>
<sequence length="405" mass="44265">MSVATNNNREALPSVDETIGAQADLLSSHLQSMSEALFPPTSHKILRKFTSGEAARLMGVSDSTLRKMTLAGEGPQPETTSNGRRLYTLSEINQIRHLLAHSTRGRGSVDFIPHRRPGEHLQVLAVTNFKGGSGKTTTSAHLAQYLALQGYRVLAVDLDPQASLSALLGVLPELDVASNQTLYAAIRYDQERRDLSEVIRPTYFDGLDLVPGNLELMEFEHTTPKALSAGGSGETLFFARVAEALDGVADNYDVVVIDCPPQLGFLTLSGLCAATAMIVTVHPQMLDVSSMSQFLMMTRDLLGVVREAGGDLKYDFVRYLLTRFEPQDAPQTKVAALLRNLFDDHVLTNPMVKSAAVSDAGLTKQTLYEIGRENLTRSTYDRAMEALDAVNVEIETLIKQAWSRA</sequence>
<dbReference type="AlphaFoldDB" id="A0A109JHX2"/>
<dbReference type="CDD" id="cd02042">
    <property type="entry name" value="ParAB_family"/>
    <property type="match status" value="1"/>
</dbReference>
<keyword evidence="4" id="KW-1185">Reference proteome</keyword>
<dbReference type="InterPro" id="IPR017818">
    <property type="entry name" value="Plasmid_partition_RepA"/>
</dbReference>
<dbReference type="Pfam" id="PF00376">
    <property type="entry name" value="MerR"/>
    <property type="match status" value="1"/>
</dbReference>
<organism evidence="3 4">
    <name type="scientific">Rhizobium altiplani</name>
    <dbReference type="NCBI Taxonomy" id="1864509"/>
    <lineage>
        <taxon>Bacteria</taxon>
        <taxon>Pseudomonadati</taxon>
        <taxon>Pseudomonadota</taxon>
        <taxon>Alphaproteobacteria</taxon>
        <taxon>Hyphomicrobiales</taxon>
        <taxon>Rhizobiaceae</taxon>
        <taxon>Rhizobium/Agrobacterium group</taxon>
        <taxon>Rhizobium</taxon>
    </lineage>
</organism>
<dbReference type="InterPro" id="IPR025669">
    <property type="entry name" value="AAA_dom"/>
</dbReference>
<dbReference type="Gene3D" id="3.40.50.300">
    <property type="entry name" value="P-loop containing nucleotide triphosphate hydrolases"/>
    <property type="match status" value="1"/>
</dbReference>
<dbReference type="EMBL" id="LNCD01000092">
    <property type="protein sequence ID" value="KWV49165.1"/>
    <property type="molecule type" value="Genomic_DNA"/>
</dbReference>